<evidence type="ECO:0000256" key="1">
    <source>
        <dbReference type="SAM" id="Phobius"/>
    </source>
</evidence>
<keyword evidence="1" id="KW-0812">Transmembrane</keyword>
<dbReference type="InterPro" id="IPR000572">
    <property type="entry name" value="OxRdtase_Mopterin-bd_dom"/>
</dbReference>
<feature type="transmembrane region" description="Helical" evidence="1">
    <location>
        <begin position="171"/>
        <end position="188"/>
    </location>
</feature>
<dbReference type="InterPro" id="IPR036374">
    <property type="entry name" value="OxRdtase_Mopterin-bd_sf"/>
</dbReference>
<dbReference type="Gene3D" id="3.90.420.10">
    <property type="entry name" value="Oxidoreductase, molybdopterin-binding domain"/>
    <property type="match status" value="1"/>
</dbReference>
<gene>
    <name evidence="3" type="ORF">AVDCRST_MAG21-1309</name>
</gene>
<protein>
    <submittedName>
        <fullName evidence="3">Probable sulfite oxidase</fullName>
    </submittedName>
</protein>
<feature type="domain" description="Oxidoreductase molybdopterin-binding" evidence="2">
    <location>
        <begin position="238"/>
        <end position="388"/>
    </location>
</feature>
<dbReference type="SUPFAM" id="SSF81296">
    <property type="entry name" value="E set domains"/>
    <property type="match status" value="1"/>
</dbReference>
<dbReference type="GO" id="GO:0043546">
    <property type="term" value="F:molybdopterin cofactor binding"/>
    <property type="evidence" value="ECO:0007669"/>
    <property type="project" value="TreeGrafter"/>
</dbReference>
<evidence type="ECO:0000259" key="2">
    <source>
        <dbReference type="Pfam" id="PF00174"/>
    </source>
</evidence>
<dbReference type="Gene3D" id="2.60.40.650">
    <property type="match status" value="1"/>
</dbReference>
<dbReference type="InterPro" id="IPR014756">
    <property type="entry name" value="Ig_E-set"/>
</dbReference>
<feature type="transmembrane region" description="Helical" evidence="1">
    <location>
        <begin position="118"/>
        <end position="136"/>
    </location>
</feature>
<dbReference type="AlphaFoldDB" id="A0A6J4N9E1"/>
<feature type="transmembrane region" description="Helical" evidence="1">
    <location>
        <begin position="65"/>
        <end position="85"/>
    </location>
</feature>
<dbReference type="EMBL" id="CADCUL010000132">
    <property type="protein sequence ID" value="CAA9376663.1"/>
    <property type="molecule type" value="Genomic_DNA"/>
</dbReference>
<accession>A0A6J4N9E1</accession>
<dbReference type="PANTHER" id="PTHR19372:SF7">
    <property type="entry name" value="SULFITE OXIDASE, MITOCHONDRIAL"/>
    <property type="match status" value="1"/>
</dbReference>
<dbReference type="GO" id="GO:0020037">
    <property type="term" value="F:heme binding"/>
    <property type="evidence" value="ECO:0007669"/>
    <property type="project" value="TreeGrafter"/>
</dbReference>
<reference evidence="3" key="1">
    <citation type="submission" date="2020-02" db="EMBL/GenBank/DDBJ databases">
        <authorList>
            <person name="Meier V. D."/>
        </authorList>
    </citation>
    <scope>NUCLEOTIDE SEQUENCE</scope>
    <source>
        <strain evidence="3">AVDCRST_MAG21</strain>
    </source>
</reference>
<organism evidence="3">
    <name type="scientific">uncultured Nocardioidaceae bacterium</name>
    <dbReference type="NCBI Taxonomy" id="253824"/>
    <lineage>
        <taxon>Bacteria</taxon>
        <taxon>Bacillati</taxon>
        <taxon>Actinomycetota</taxon>
        <taxon>Actinomycetes</taxon>
        <taxon>Propionibacteriales</taxon>
        <taxon>Nocardioidaceae</taxon>
        <taxon>environmental samples</taxon>
    </lineage>
</organism>
<dbReference type="Pfam" id="PF00174">
    <property type="entry name" value="Oxidored_molyb"/>
    <property type="match status" value="1"/>
</dbReference>
<proteinExistence type="predicted"/>
<sequence>MDRRWAALAGVATALVGLGVAELISALLRVRVSPVLAVGEAIIEITPGALAERAIDAVGRADKPLLIAGVLFGVLAMSALAGVVATRHRTAGLLLLVAQAGVAALAAISRAESSPYDLLPPLVAGAVAIVVFDLLLRRAPGGFDESARAAVGGATAAVPDAGRRRFLRTSAGAVGVAVVLGLAGRLTASARSGVESARRSLNLRLPAVRVPAGVQVDVADMSPWLTPSDDFYRIDTALAVPLIHPDDWELRIHGMVEREVVLGYDDLVERGLDDTWVTLCCVSNPVGGDLVGNTRWSGVRIDDLLAEAGVSPDADALLSTSEDGWTCGTPLAELTDGRDALLAVAMNGEPLPLEHGFPARMVVPGLYGYVSATKWVTDWEVTRFDRFSAYWTDRGWSARGPVKTTSRIDVPSQGASLDVGQVAVAGVAFAQHRGIERVEVRVDDGAWEQARLADVPSTDTWVQWVHDWDATPGEHTLAVRATDADGEVQSGDDVDVVPNGAEGWHDITVTVG</sequence>
<dbReference type="PANTHER" id="PTHR19372">
    <property type="entry name" value="SULFITE REDUCTASE"/>
    <property type="match status" value="1"/>
</dbReference>
<evidence type="ECO:0000313" key="3">
    <source>
        <dbReference type="EMBL" id="CAA9376663.1"/>
    </source>
</evidence>
<keyword evidence="1" id="KW-0472">Membrane</keyword>
<feature type="transmembrane region" description="Helical" evidence="1">
    <location>
        <begin position="92"/>
        <end position="112"/>
    </location>
</feature>
<dbReference type="GO" id="GO:0008482">
    <property type="term" value="F:sulfite oxidase activity"/>
    <property type="evidence" value="ECO:0007669"/>
    <property type="project" value="TreeGrafter"/>
</dbReference>
<keyword evidence="1" id="KW-1133">Transmembrane helix</keyword>
<dbReference type="SUPFAM" id="SSF56524">
    <property type="entry name" value="Oxidoreductase molybdopterin-binding domain"/>
    <property type="match status" value="1"/>
</dbReference>
<name>A0A6J4N9E1_9ACTN</name>
<dbReference type="GO" id="GO:0006790">
    <property type="term" value="P:sulfur compound metabolic process"/>
    <property type="evidence" value="ECO:0007669"/>
    <property type="project" value="TreeGrafter"/>
</dbReference>